<reference evidence="2" key="2">
    <citation type="submission" date="2025-08" db="UniProtKB">
        <authorList>
            <consortium name="Ensembl"/>
        </authorList>
    </citation>
    <scope>IDENTIFICATION</scope>
</reference>
<dbReference type="Proteomes" id="UP000314982">
    <property type="component" value="Unassembled WGS sequence"/>
</dbReference>
<dbReference type="GO" id="GO:0045893">
    <property type="term" value="P:positive regulation of DNA-templated transcription"/>
    <property type="evidence" value="ECO:0007669"/>
    <property type="project" value="TreeGrafter"/>
</dbReference>
<protein>
    <submittedName>
        <fullName evidence="2">Uncharacterized protein</fullName>
    </submittedName>
</protein>
<feature type="compositionally biased region" description="Basic and acidic residues" evidence="1">
    <location>
        <begin position="226"/>
        <end position="243"/>
    </location>
</feature>
<evidence type="ECO:0000313" key="2">
    <source>
        <dbReference type="Ensembl" id="ENSHHUP00000033960.1"/>
    </source>
</evidence>
<feature type="compositionally biased region" description="Low complexity" evidence="1">
    <location>
        <begin position="133"/>
        <end position="142"/>
    </location>
</feature>
<dbReference type="AlphaFoldDB" id="A0A4W5M9F1"/>
<keyword evidence="3" id="KW-1185">Reference proteome</keyword>
<dbReference type="GO" id="GO:0005634">
    <property type="term" value="C:nucleus"/>
    <property type="evidence" value="ECO:0007669"/>
    <property type="project" value="TreeGrafter"/>
</dbReference>
<dbReference type="Ensembl" id="ENSHHUT00000035321.1">
    <property type="protein sequence ID" value="ENSHHUP00000033960.1"/>
    <property type="gene ID" value="ENSHHUG00000021417.1"/>
</dbReference>
<dbReference type="GO" id="GO:0003700">
    <property type="term" value="F:DNA-binding transcription factor activity"/>
    <property type="evidence" value="ECO:0007669"/>
    <property type="project" value="TreeGrafter"/>
</dbReference>
<dbReference type="InterPro" id="IPR051577">
    <property type="entry name" value="MRF-like"/>
</dbReference>
<dbReference type="PANTHER" id="PTHR13029">
    <property type="match status" value="1"/>
</dbReference>
<dbReference type="GO" id="GO:0043565">
    <property type="term" value="F:sequence-specific DNA binding"/>
    <property type="evidence" value="ECO:0007669"/>
    <property type="project" value="TreeGrafter"/>
</dbReference>
<dbReference type="GO" id="GO:0016540">
    <property type="term" value="P:protein autoprocessing"/>
    <property type="evidence" value="ECO:0007669"/>
    <property type="project" value="TreeGrafter"/>
</dbReference>
<proteinExistence type="predicted"/>
<dbReference type="GO" id="GO:0005789">
    <property type="term" value="C:endoplasmic reticulum membrane"/>
    <property type="evidence" value="ECO:0007669"/>
    <property type="project" value="TreeGrafter"/>
</dbReference>
<dbReference type="GO" id="GO:0032286">
    <property type="term" value="P:central nervous system myelin maintenance"/>
    <property type="evidence" value="ECO:0007669"/>
    <property type="project" value="TreeGrafter"/>
</dbReference>
<accession>A0A4W5M9F1</accession>
<dbReference type="STRING" id="62062.ENSHHUP00000033960"/>
<evidence type="ECO:0000313" key="3">
    <source>
        <dbReference type="Proteomes" id="UP000314982"/>
    </source>
</evidence>
<sequence length="243" mass="26310">YYLSLSVGHDITSSLEPANIDTSILEDYIGKEDDSTDICFSEVHGGAPGSNSYSLTQAGVSSAGSLLCGVSSPISLRQGNPHPHQIPYPPPPPLGLLRHNNYPCLGQQHQQQNHIKPEHRGHYAPGTLPESPPDSSSEPYSPQQVNGKSEPSFAPDSPLPILSLSLSPLPFSSLSLSPLPILSLSLSPLPFSSLSLSLSPLPILSLSLSPLPFSCLKHKIVKNRKKDCQNESIEREREREREK</sequence>
<reference evidence="2" key="3">
    <citation type="submission" date="2025-09" db="UniProtKB">
        <authorList>
            <consortium name="Ensembl"/>
        </authorList>
    </citation>
    <scope>IDENTIFICATION</scope>
</reference>
<organism evidence="2 3">
    <name type="scientific">Hucho hucho</name>
    <name type="common">huchen</name>
    <dbReference type="NCBI Taxonomy" id="62062"/>
    <lineage>
        <taxon>Eukaryota</taxon>
        <taxon>Metazoa</taxon>
        <taxon>Chordata</taxon>
        <taxon>Craniata</taxon>
        <taxon>Vertebrata</taxon>
        <taxon>Euteleostomi</taxon>
        <taxon>Actinopterygii</taxon>
        <taxon>Neopterygii</taxon>
        <taxon>Teleostei</taxon>
        <taxon>Protacanthopterygii</taxon>
        <taxon>Salmoniformes</taxon>
        <taxon>Salmonidae</taxon>
        <taxon>Salmoninae</taxon>
        <taxon>Hucho</taxon>
    </lineage>
</organism>
<feature type="region of interest" description="Disordered" evidence="1">
    <location>
        <begin position="224"/>
        <end position="243"/>
    </location>
</feature>
<feature type="compositionally biased region" description="Pro residues" evidence="1">
    <location>
        <begin position="84"/>
        <end position="94"/>
    </location>
</feature>
<name>A0A4W5M9F1_9TELE</name>
<dbReference type="PANTHER" id="PTHR13029:SF16">
    <property type="entry name" value="MYELIN REGULATORY FACTOR"/>
    <property type="match status" value="1"/>
</dbReference>
<evidence type="ECO:0000256" key="1">
    <source>
        <dbReference type="SAM" id="MobiDB-lite"/>
    </source>
</evidence>
<reference evidence="3" key="1">
    <citation type="submission" date="2018-06" db="EMBL/GenBank/DDBJ databases">
        <title>Genome assembly of Danube salmon.</title>
        <authorList>
            <person name="Macqueen D.J."/>
            <person name="Gundappa M.K."/>
        </authorList>
    </citation>
    <scope>NUCLEOTIDE SEQUENCE [LARGE SCALE GENOMIC DNA]</scope>
</reference>
<feature type="region of interest" description="Disordered" evidence="1">
    <location>
        <begin position="78"/>
        <end position="154"/>
    </location>
</feature>